<dbReference type="SMART" id="SM00342">
    <property type="entry name" value="HTH_ARAC"/>
    <property type="match status" value="1"/>
</dbReference>
<name>A0ABT8HM42_MYCAO</name>
<feature type="domain" description="HTH araC/xylS-type" evidence="3">
    <location>
        <begin position="220"/>
        <end position="318"/>
    </location>
</feature>
<sequence length="329" mass="34932">MRVALLLTESVFDSGLSIVCDVLETANSLRSELCRPPAPWEITLVGFRRLHRTARGHQVRAESPASIDPEVLVVPAVGVKDPAQLVGLVEAPTQRRAIGLVSTLAAGGVVVAGACTGTFFLAEAGVLNGRQATTSWWLGPAFRTRYPMVDLDTRATLVHDAAVATAGAAFAHIDLALWLVRRHSPALAELVARYLLIGDRASQAAFALPSVLAVQCPEVAAFERWVRDHLGESVSICEAAAAIGVSERTLQRRTMATLGLSPLGFANEIRLEEAAHLLRSTSLSADAVAAAVGFRNASSLGQLVRRRRGSTVRALRGATSRVGEIISDP</sequence>
<evidence type="ECO:0000313" key="5">
    <source>
        <dbReference type="Proteomes" id="UP001172687"/>
    </source>
</evidence>
<dbReference type="Gene3D" id="1.10.10.60">
    <property type="entry name" value="Homeodomain-like"/>
    <property type="match status" value="1"/>
</dbReference>
<evidence type="ECO:0000259" key="3">
    <source>
        <dbReference type="PROSITE" id="PS01124"/>
    </source>
</evidence>
<evidence type="ECO:0000256" key="1">
    <source>
        <dbReference type="ARBA" id="ARBA00023015"/>
    </source>
</evidence>
<proteinExistence type="predicted"/>
<dbReference type="InterPro" id="IPR009057">
    <property type="entry name" value="Homeodomain-like_sf"/>
</dbReference>
<dbReference type="InterPro" id="IPR018060">
    <property type="entry name" value="HTH_AraC"/>
</dbReference>
<dbReference type="EMBL" id="JAUHTC010000095">
    <property type="protein sequence ID" value="MDN4521838.1"/>
    <property type="molecule type" value="Genomic_DNA"/>
</dbReference>
<dbReference type="SUPFAM" id="SSF52317">
    <property type="entry name" value="Class I glutamine amidotransferase-like"/>
    <property type="match status" value="1"/>
</dbReference>
<dbReference type="PANTHER" id="PTHR43130:SF11">
    <property type="entry name" value="TRANSCRIPTIONAL REGULATORY PROTEIN"/>
    <property type="match status" value="1"/>
</dbReference>
<keyword evidence="5" id="KW-1185">Reference proteome</keyword>
<accession>A0ABT8HM42</accession>
<dbReference type="InterPro" id="IPR052158">
    <property type="entry name" value="INH-QAR"/>
</dbReference>
<evidence type="ECO:0000256" key="2">
    <source>
        <dbReference type="ARBA" id="ARBA00023163"/>
    </source>
</evidence>
<dbReference type="Pfam" id="PF12833">
    <property type="entry name" value="HTH_18"/>
    <property type="match status" value="1"/>
</dbReference>
<dbReference type="Pfam" id="PF01965">
    <property type="entry name" value="DJ-1_PfpI"/>
    <property type="match status" value="1"/>
</dbReference>
<comment type="caution">
    <text evidence="4">The sequence shown here is derived from an EMBL/GenBank/DDBJ whole genome shotgun (WGS) entry which is preliminary data.</text>
</comment>
<reference evidence="4" key="1">
    <citation type="submission" date="2023-07" db="EMBL/GenBank/DDBJ databases">
        <title>Degradation of tert-butanol by M. austroafricanum TBA100.</title>
        <authorList>
            <person name="Helbich S."/>
            <person name="Vainshtein Y."/>
        </authorList>
    </citation>
    <scope>NUCLEOTIDE SEQUENCE</scope>
    <source>
        <strain evidence="4">TBA100</strain>
    </source>
</reference>
<protein>
    <submittedName>
        <fullName evidence="4">Helix-turn-helix domain-containing protein</fullName>
    </submittedName>
</protein>
<evidence type="ECO:0000313" key="4">
    <source>
        <dbReference type="EMBL" id="MDN4521838.1"/>
    </source>
</evidence>
<dbReference type="InterPro" id="IPR002818">
    <property type="entry name" value="DJ-1/PfpI"/>
</dbReference>
<keyword evidence="1" id="KW-0805">Transcription regulation</keyword>
<dbReference type="PANTHER" id="PTHR43130">
    <property type="entry name" value="ARAC-FAMILY TRANSCRIPTIONAL REGULATOR"/>
    <property type="match status" value="1"/>
</dbReference>
<dbReference type="SUPFAM" id="SSF46689">
    <property type="entry name" value="Homeodomain-like"/>
    <property type="match status" value="1"/>
</dbReference>
<gene>
    <name evidence="4" type="ORF">QYF68_29040</name>
</gene>
<keyword evidence="2" id="KW-0804">Transcription</keyword>
<dbReference type="Gene3D" id="3.40.50.880">
    <property type="match status" value="1"/>
</dbReference>
<dbReference type="InterPro" id="IPR029062">
    <property type="entry name" value="Class_I_gatase-like"/>
</dbReference>
<dbReference type="RefSeq" id="WP_235881459.1">
    <property type="nucleotide sequence ID" value="NZ_JAUHTC010000095.1"/>
</dbReference>
<dbReference type="Proteomes" id="UP001172687">
    <property type="component" value="Unassembled WGS sequence"/>
</dbReference>
<organism evidence="4 5">
    <name type="scientific">Mycolicibacterium austroafricanum</name>
    <name type="common">Mycobacterium austroafricanum</name>
    <dbReference type="NCBI Taxonomy" id="39687"/>
    <lineage>
        <taxon>Bacteria</taxon>
        <taxon>Bacillati</taxon>
        <taxon>Actinomycetota</taxon>
        <taxon>Actinomycetes</taxon>
        <taxon>Mycobacteriales</taxon>
        <taxon>Mycobacteriaceae</taxon>
        <taxon>Mycolicibacterium</taxon>
    </lineage>
</organism>
<dbReference type="PROSITE" id="PS01124">
    <property type="entry name" value="HTH_ARAC_FAMILY_2"/>
    <property type="match status" value="1"/>
</dbReference>